<protein>
    <submittedName>
        <fullName evidence="1">Uncharacterized protein</fullName>
    </submittedName>
</protein>
<dbReference type="EMBL" id="OX596105">
    <property type="protein sequence ID" value="CAN0062286.1"/>
    <property type="molecule type" value="Genomic_DNA"/>
</dbReference>
<sequence length="121" mass="13672">MEYMLKQEVYHRLCGRLPPDSVPFTLHKLPSDSAVRGDSKPLPLLGTPHMQFNSNKAENNPMALLHSQRPSQHSDFYQPTAGQAPPTCPGRRSLQVMVRTCVFNSFFFFWPCGVACRILVP</sequence>
<evidence type="ECO:0000313" key="2">
    <source>
        <dbReference type="Proteomes" id="UP001162501"/>
    </source>
</evidence>
<proteinExistence type="predicted"/>
<reference evidence="1" key="2">
    <citation type="submission" date="2025-03" db="EMBL/GenBank/DDBJ databases">
        <authorList>
            <consortium name="ELIXIR-Norway"/>
            <consortium name="Elixir Norway"/>
        </authorList>
    </citation>
    <scope>NUCLEOTIDE SEQUENCE</scope>
</reference>
<accession>A0AC59YXL3</accession>
<evidence type="ECO:0000313" key="1">
    <source>
        <dbReference type="EMBL" id="CAN0062286.1"/>
    </source>
</evidence>
<reference evidence="1" key="1">
    <citation type="submission" date="2023-05" db="EMBL/GenBank/DDBJ databases">
        <authorList>
            <consortium name="ELIXIR-Norway"/>
        </authorList>
    </citation>
    <scope>NUCLEOTIDE SEQUENCE</scope>
</reference>
<dbReference type="Proteomes" id="UP001162501">
    <property type="component" value="Chromosome 21"/>
</dbReference>
<organism evidence="1 2">
    <name type="scientific">Rangifer tarandus platyrhynchus</name>
    <name type="common">Svalbard reindeer</name>
    <dbReference type="NCBI Taxonomy" id="3082113"/>
    <lineage>
        <taxon>Eukaryota</taxon>
        <taxon>Metazoa</taxon>
        <taxon>Chordata</taxon>
        <taxon>Craniata</taxon>
        <taxon>Vertebrata</taxon>
        <taxon>Euteleostomi</taxon>
        <taxon>Mammalia</taxon>
        <taxon>Eutheria</taxon>
        <taxon>Laurasiatheria</taxon>
        <taxon>Artiodactyla</taxon>
        <taxon>Ruminantia</taxon>
        <taxon>Pecora</taxon>
        <taxon>Cervidae</taxon>
        <taxon>Odocoileinae</taxon>
        <taxon>Rangifer</taxon>
    </lineage>
</organism>
<gene>
    <name evidence="1" type="ORF">MRATA1EN22A_LOCUS11458</name>
</gene>
<name>A0AC59YXL3_RANTA</name>